<dbReference type="SUPFAM" id="SSF48498">
    <property type="entry name" value="Tetracyclin repressor-like, C-terminal domain"/>
    <property type="match status" value="2"/>
</dbReference>
<organism evidence="5 6">
    <name type="scientific">Mycolicibacterium peregrinum</name>
    <name type="common">Mycobacterium peregrinum</name>
    <dbReference type="NCBI Taxonomy" id="43304"/>
    <lineage>
        <taxon>Bacteria</taxon>
        <taxon>Bacillati</taxon>
        <taxon>Actinomycetota</taxon>
        <taxon>Actinomycetes</taxon>
        <taxon>Mycobacteriales</taxon>
        <taxon>Mycobacteriaceae</taxon>
        <taxon>Mycolicibacterium</taxon>
    </lineage>
</organism>
<dbReference type="InterPro" id="IPR009057">
    <property type="entry name" value="Homeodomain-like_sf"/>
</dbReference>
<dbReference type="PROSITE" id="PS01081">
    <property type="entry name" value="HTH_TETR_1"/>
    <property type="match status" value="1"/>
</dbReference>
<dbReference type="GO" id="GO:0000976">
    <property type="term" value="F:transcription cis-regulatory region binding"/>
    <property type="evidence" value="ECO:0007669"/>
    <property type="project" value="TreeGrafter"/>
</dbReference>
<dbReference type="EMBL" id="LZSO01000031">
    <property type="protein sequence ID" value="OBB27161.1"/>
    <property type="molecule type" value="Genomic_DNA"/>
</dbReference>
<dbReference type="Proteomes" id="UP000093902">
    <property type="component" value="Unassembled WGS sequence"/>
</dbReference>
<feature type="domain" description="HTH tetR-type" evidence="4">
    <location>
        <begin position="249"/>
        <end position="309"/>
    </location>
</feature>
<feature type="compositionally biased region" description="Basic residues" evidence="3">
    <location>
        <begin position="214"/>
        <end position="224"/>
    </location>
</feature>
<dbReference type="InterPro" id="IPR023772">
    <property type="entry name" value="DNA-bd_HTH_TetR-type_CS"/>
</dbReference>
<dbReference type="GO" id="GO:0003700">
    <property type="term" value="F:DNA-binding transcription factor activity"/>
    <property type="evidence" value="ECO:0007669"/>
    <property type="project" value="TreeGrafter"/>
</dbReference>
<feature type="DNA-binding region" description="H-T-H motif" evidence="2">
    <location>
        <begin position="41"/>
        <end position="60"/>
    </location>
</feature>
<feature type="region of interest" description="Disordered" evidence="3">
    <location>
        <begin position="214"/>
        <end position="248"/>
    </location>
</feature>
<dbReference type="PANTHER" id="PTHR30055">
    <property type="entry name" value="HTH-TYPE TRANSCRIPTIONAL REGULATOR RUTR"/>
    <property type="match status" value="1"/>
</dbReference>
<dbReference type="Pfam" id="PF21313">
    <property type="entry name" value="EthR_C"/>
    <property type="match status" value="2"/>
</dbReference>
<dbReference type="InterPro" id="IPR050109">
    <property type="entry name" value="HTH-type_TetR-like_transc_reg"/>
</dbReference>
<proteinExistence type="predicted"/>
<dbReference type="InterPro" id="IPR001647">
    <property type="entry name" value="HTH_TetR"/>
</dbReference>
<dbReference type="InterPro" id="IPR036271">
    <property type="entry name" value="Tet_transcr_reg_TetR-rel_C_sf"/>
</dbReference>
<dbReference type="Gene3D" id="1.10.357.10">
    <property type="entry name" value="Tetracycline Repressor, domain 2"/>
    <property type="match status" value="2"/>
</dbReference>
<evidence type="ECO:0000313" key="5">
    <source>
        <dbReference type="EMBL" id="OBB27161.1"/>
    </source>
</evidence>
<sequence>MKPTLPVRQRPRSHSGAGNAERAIFAALEELLAETSFQDVTVAQIIKRAKLSRANFYHYFASKYDVLVAMVARLLDEAYSHGPWEFGEGKSRERAMDASLRRTIEMWTEHGAVVCAAVEHMHGNPALAAAWNQMLERFVTAIAEQITYERERGKAPVGDAAPDLIARVLVCGLERSFYVGALALDPRIPDAESAVESIVELVFAATYGTKRPASRLRRRVKPKPKASSIPVPLDRPEPESDTAPTPAEPDMAAGILNAMTAVLAERSLDELSVAEVLTAANASRASFYFYFSSKEDAFVALFRSASEVIAAGFEVLAEADRSDPAEVEKVITEWLSYDTETLAVARNAIHEWPRRPELRELYLATITRMTDALEAVIEADRESGIAIEGPPAAQLAAVLMWTFERSFAGAMAGEAHLGDTDELAVFLAKLLNAVVYGR</sequence>
<dbReference type="Pfam" id="PF00440">
    <property type="entry name" value="TetR_N"/>
    <property type="match status" value="2"/>
</dbReference>
<name>A0A1A0QYB7_MYCPR</name>
<evidence type="ECO:0000313" key="6">
    <source>
        <dbReference type="Proteomes" id="UP000093902"/>
    </source>
</evidence>
<evidence type="ECO:0000256" key="2">
    <source>
        <dbReference type="PROSITE-ProRule" id="PRU00335"/>
    </source>
</evidence>
<dbReference type="AlphaFoldDB" id="A0A1A0QYB7"/>
<keyword evidence="1 2" id="KW-0238">DNA-binding</keyword>
<gene>
    <name evidence="5" type="ORF">A5792_25435</name>
</gene>
<dbReference type="RefSeq" id="WP_064933969.1">
    <property type="nucleotide sequence ID" value="NZ_LZSO01000031.1"/>
</dbReference>
<dbReference type="PANTHER" id="PTHR30055:SF184">
    <property type="entry name" value="HTH-TYPE TRANSCRIPTIONAL REGULATOR ETHR"/>
    <property type="match status" value="1"/>
</dbReference>
<dbReference type="PROSITE" id="PS50977">
    <property type="entry name" value="HTH_TETR_2"/>
    <property type="match status" value="2"/>
</dbReference>
<accession>A0A1A0QYB7</accession>
<dbReference type="InterPro" id="IPR049397">
    <property type="entry name" value="EthR_C"/>
</dbReference>
<comment type="caution">
    <text evidence="5">The sequence shown here is derived from an EMBL/GenBank/DDBJ whole genome shotgun (WGS) entry which is preliminary data.</text>
</comment>
<dbReference type="Gene3D" id="1.10.10.60">
    <property type="entry name" value="Homeodomain-like"/>
    <property type="match status" value="2"/>
</dbReference>
<evidence type="ECO:0000259" key="4">
    <source>
        <dbReference type="PROSITE" id="PS50977"/>
    </source>
</evidence>
<evidence type="ECO:0000256" key="1">
    <source>
        <dbReference type="ARBA" id="ARBA00023125"/>
    </source>
</evidence>
<protein>
    <submittedName>
        <fullName evidence="5">TetR family transcriptional regulator</fullName>
    </submittedName>
</protein>
<dbReference type="SUPFAM" id="SSF46689">
    <property type="entry name" value="Homeodomain-like"/>
    <property type="match status" value="2"/>
</dbReference>
<feature type="DNA-binding region" description="H-T-H motif" evidence="2">
    <location>
        <begin position="272"/>
        <end position="291"/>
    </location>
</feature>
<evidence type="ECO:0000256" key="3">
    <source>
        <dbReference type="SAM" id="MobiDB-lite"/>
    </source>
</evidence>
<reference evidence="6" key="1">
    <citation type="submission" date="2016-06" db="EMBL/GenBank/DDBJ databases">
        <authorList>
            <person name="Sutton G."/>
            <person name="Brinkac L."/>
            <person name="Sanka R."/>
            <person name="Adams M."/>
            <person name="Lau E."/>
            <person name="Mehaffy C."/>
            <person name="Tameris M."/>
            <person name="Hatherill M."/>
            <person name="Hanekom W."/>
            <person name="Mahomed H."/>
            <person name="Mcshane H."/>
        </authorList>
    </citation>
    <scope>NUCLEOTIDE SEQUENCE [LARGE SCALE GENOMIC DNA]</scope>
    <source>
        <strain evidence="6">852002-51209_SCH5440388</strain>
    </source>
</reference>
<feature type="domain" description="HTH tetR-type" evidence="4">
    <location>
        <begin position="18"/>
        <end position="78"/>
    </location>
</feature>